<evidence type="ECO:0000256" key="7">
    <source>
        <dbReference type="ARBA" id="ARBA00023136"/>
    </source>
</evidence>
<dbReference type="Pfam" id="PF15454">
    <property type="entry name" value="LAMTOR"/>
    <property type="match status" value="1"/>
</dbReference>
<keyword evidence="7" id="KW-0472">Membrane</keyword>
<evidence type="ECO:0000256" key="4">
    <source>
        <dbReference type="ARBA" id="ARBA00016099"/>
    </source>
</evidence>
<evidence type="ECO:0000256" key="1">
    <source>
        <dbReference type="ARBA" id="ARBA00004122"/>
    </source>
</evidence>
<name>A0A0P4VKV8_9HEMI</name>
<evidence type="ECO:0000256" key="9">
    <source>
        <dbReference type="ARBA" id="ARBA00023228"/>
    </source>
</evidence>
<dbReference type="GO" id="GO:0071230">
    <property type="term" value="P:cellular response to amino acid stimulus"/>
    <property type="evidence" value="ECO:0007669"/>
    <property type="project" value="InterPro"/>
</dbReference>
<dbReference type="InterPro" id="IPR028209">
    <property type="entry name" value="LAMTOR1/MEH1"/>
</dbReference>
<protein>
    <recommendedName>
        <fullName evidence="4">Ragulator complex protein LAMTOR1</fullName>
    </recommendedName>
    <alternativeName>
        <fullName evidence="11">Late endosomal/lysosomal adaptor and MAPK and MTOR activator 1</fullName>
    </alternativeName>
</protein>
<evidence type="ECO:0000256" key="8">
    <source>
        <dbReference type="ARBA" id="ARBA00023139"/>
    </source>
</evidence>
<keyword evidence="5" id="KW-0519">Myristate</keyword>
<dbReference type="GO" id="GO:0071986">
    <property type="term" value="C:Ragulator complex"/>
    <property type="evidence" value="ECO:0007669"/>
    <property type="project" value="InterPro"/>
</dbReference>
<sequence length="195" mass="21612">MGCCLSCCGETKSQNGDADERTRLISDPVINSSDGQRIPSETVVSPYQQSLPSKSDEQSMLNKILQQTAINVIDISTLGPHMMEQNEYLERRSAYISKVDSVNHFLPVSKPIYTLMEDVPFPETLFSEPPVTACEYSFIKLSASKVKSALSSVKVTHTEDLVVPFHIPQKRVVSPSVLPNNTHLPQNCEMPAEQT</sequence>
<dbReference type="GO" id="GO:0045121">
    <property type="term" value="C:membrane raft"/>
    <property type="evidence" value="ECO:0007669"/>
    <property type="project" value="InterPro"/>
</dbReference>
<dbReference type="GO" id="GO:0060090">
    <property type="term" value="F:molecular adaptor activity"/>
    <property type="evidence" value="ECO:0007669"/>
    <property type="project" value="TreeGrafter"/>
</dbReference>
<dbReference type="PANTHER" id="PTHR13401">
    <property type="entry name" value="RAGULATOR COMPLEX PROTEIN LAMTOR1"/>
    <property type="match status" value="1"/>
</dbReference>
<dbReference type="GO" id="GO:0001919">
    <property type="term" value="P:regulation of receptor recycling"/>
    <property type="evidence" value="ECO:0007669"/>
    <property type="project" value="InterPro"/>
</dbReference>
<evidence type="ECO:0000256" key="10">
    <source>
        <dbReference type="ARBA" id="ARBA00023288"/>
    </source>
</evidence>
<dbReference type="GO" id="GO:0031902">
    <property type="term" value="C:late endosome membrane"/>
    <property type="evidence" value="ECO:0007669"/>
    <property type="project" value="UniProtKB-SubCell"/>
</dbReference>
<comment type="similarity">
    <text evidence="3">Belongs to the LAMTOR1 family.</text>
</comment>
<evidence type="ECO:0000256" key="6">
    <source>
        <dbReference type="ARBA" id="ARBA00022753"/>
    </source>
</evidence>
<evidence type="ECO:0000256" key="3">
    <source>
        <dbReference type="ARBA" id="ARBA00010861"/>
    </source>
</evidence>
<evidence type="ECO:0000256" key="11">
    <source>
        <dbReference type="ARBA" id="ARBA00032695"/>
    </source>
</evidence>
<accession>A0A0P4VKV8</accession>
<keyword evidence="10" id="KW-0449">Lipoprotein</keyword>
<dbReference type="GO" id="GO:0032008">
    <property type="term" value="P:positive regulation of TOR signaling"/>
    <property type="evidence" value="ECO:0007669"/>
    <property type="project" value="InterPro"/>
</dbReference>
<dbReference type="AlphaFoldDB" id="A0A0P4VKV8"/>
<comment type="subcellular location">
    <subcellularLocation>
        <location evidence="2">Late endosome membrane</location>
        <topology evidence="2">Lipid-anchor</topology>
        <orientation evidence="2">Cytoplasmic side</orientation>
    </subcellularLocation>
    <subcellularLocation>
        <location evidence="1">Lysosome membrane</location>
        <topology evidence="1">Lipid-anchor</topology>
        <orientation evidence="1">Cytoplasmic side</orientation>
    </subcellularLocation>
</comment>
<evidence type="ECO:0000313" key="12">
    <source>
        <dbReference type="EMBL" id="JAI55737.1"/>
    </source>
</evidence>
<evidence type="ECO:0000256" key="2">
    <source>
        <dbReference type="ARBA" id="ARBA00004577"/>
    </source>
</evidence>
<dbReference type="SMART" id="SM01262">
    <property type="entry name" value="LAMTOR"/>
    <property type="match status" value="1"/>
</dbReference>
<dbReference type="GO" id="GO:0005085">
    <property type="term" value="F:guanyl-nucleotide exchange factor activity"/>
    <property type="evidence" value="ECO:0007669"/>
    <property type="project" value="TreeGrafter"/>
</dbReference>
<keyword evidence="6" id="KW-0967">Endosome</keyword>
<dbReference type="EMBL" id="GDKW01000858">
    <property type="protein sequence ID" value="JAI55737.1"/>
    <property type="molecule type" value="mRNA"/>
</dbReference>
<keyword evidence="9" id="KW-0458">Lysosome</keyword>
<dbReference type="GO" id="GO:0043410">
    <property type="term" value="P:positive regulation of MAPK cascade"/>
    <property type="evidence" value="ECO:0007669"/>
    <property type="project" value="InterPro"/>
</dbReference>
<dbReference type="GO" id="GO:0016197">
    <property type="term" value="P:endosomal transport"/>
    <property type="evidence" value="ECO:0007669"/>
    <property type="project" value="InterPro"/>
</dbReference>
<proteinExistence type="evidence at transcript level"/>
<dbReference type="GO" id="GO:0042632">
    <property type="term" value="P:cholesterol homeostasis"/>
    <property type="evidence" value="ECO:0007669"/>
    <property type="project" value="InterPro"/>
</dbReference>
<keyword evidence="8" id="KW-0564">Palmitate</keyword>
<dbReference type="GO" id="GO:0007040">
    <property type="term" value="P:lysosome organization"/>
    <property type="evidence" value="ECO:0007669"/>
    <property type="project" value="InterPro"/>
</dbReference>
<dbReference type="GO" id="GO:0005765">
    <property type="term" value="C:lysosomal membrane"/>
    <property type="evidence" value="ECO:0007669"/>
    <property type="project" value="UniProtKB-SubCell"/>
</dbReference>
<evidence type="ECO:0000256" key="5">
    <source>
        <dbReference type="ARBA" id="ARBA00022707"/>
    </source>
</evidence>
<organism evidence="12">
    <name type="scientific">Rhodnius neglectus</name>
    <dbReference type="NCBI Taxonomy" id="72488"/>
    <lineage>
        <taxon>Eukaryota</taxon>
        <taxon>Metazoa</taxon>
        <taxon>Ecdysozoa</taxon>
        <taxon>Arthropoda</taxon>
        <taxon>Hexapoda</taxon>
        <taxon>Insecta</taxon>
        <taxon>Pterygota</taxon>
        <taxon>Neoptera</taxon>
        <taxon>Paraneoptera</taxon>
        <taxon>Hemiptera</taxon>
        <taxon>Heteroptera</taxon>
        <taxon>Panheteroptera</taxon>
        <taxon>Cimicomorpha</taxon>
        <taxon>Reduviidae</taxon>
        <taxon>Triatominae</taxon>
        <taxon>Rhodnius</taxon>
    </lineage>
</organism>
<reference evidence="12" key="1">
    <citation type="journal article" date="2016" name="PLoS Negl. Trop. Dis.">
        <title>A Deep Insight into the Sialome of Rhodnius neglectus, a Vector of Chagas Disease.</title>
        <authorList>
            <person name="Santiago P.B."/>
            <person name="Assumpcao T.C."/>
            <person name="Araujo C.N."/>
            <person name="Bastos I.M."/>
            <person name="Neves D."/>
            <person name="Silva I.G."/>
            <person name="Charneau S."/>
            <person name="Queiroz R.M."/>
            <person name="Raiol T."/>
            <person name="Oliveira J.V."/>
            <person name="Sousa M.V."/>
            <person name="Calvo E."/>
            <person name="Ribeiro J.M."/>
            <person name="Santana J.M."/>
        </authorList>
    </citation>
    <scope>NUCLEOTIDE SEQUENCE</scope>
    <source>
        <tissue evidence="12">Salivary glands</tissue>
    </source>
</reference>
<dbReference type="PANTHER" id="PTHR13401:SF2">
    <property type="entry name" value="RAGULATOR COMPLEX PROTEIN LAMTOR1"/>
    <property type="match status" value="1"/>
</dbReference>